<dbReference type="InParanoid" id="A0A0P0V376"/>
<accession>A0A0P0V376</accession>
<evidence type="ECO:0000256" key="2">
    <source>
        <dbReference type="SAM" id="Phobius"/>
    </source>
</evidence>
<dbReference type="EMBL" id="AP014957">
    <property type="protein sequence ID" value="BAS72299.1"/>
    <property type="molecule type" value="Genomic_DNA"/>
</dbReference>
<reference evidence="3 4" key="3">
    <citation type="journal article" date="2013" name="Rice">
        <title>Improvement of the Oryza sativa Nipponbare reference genome using next generation sequence and optical map data.</title>
        <authorList>
            <person name="Kawahara Y."/>
            <person name="de la Bastide M."/>
            <person name="Hamilton J.P."/>
            <person name="Kanamori H."/>
            <person name="McCombie W.R."/>
            <person name="Ouyang S."/>
            <person name="Schwartz D.C."/>
            <person name="Tanaka T."/>
            <person name="Wu J."/>
            <person name="Zhou S."/>
            <person name="Childs K.L."/>
            <person name="Davidson R.M."/>
            <person name="Lin H."/>
            <person name="Quesada-Ocampo L."/>
            <person name="Vaillancourt B."/>
            <person name="Sakai H."/>
            <person name="Lee S.S."/>
            <person name="Kim J."/>
            <person name="Numa H."/>
            <person name="Itoh T."/>
            <person name="Buell C.R."/>
            <person name="Matsumoto T."/>
        </authorList>
    </citation>
    <scope>NUCLEOTIDE SEQUENCE [LARGE SCALE GENOMIC DNA]</scope>
    <source>
        <strain evidence="4">cv. Nipponbare</strain>
    </source>
</reference>
<dbReference type="AlphaFoldDB" id="A0A0P0V376"/>
<keyword evidence="2" id="KW-0472">Membrane</keyword>
<keyword evidence="2" id="KW-1133">Transmembrane helix</keyword>
<feature type="compositionally biased region" description="Basic residues" evidence="1">
    <location>
        <begin position="12"/>
        <end position="22"/>
    </location>
</feature>
<dbReference type="Gramene" id="Os01t0444100-00">
    <property type="protein sequence ID" value="Os01t0444100-00"/>
    <property type="gene ID" value="Os01g0444100"/>
</dbReference>
<evidence type="ECO:0000313" key="3">
    <source>
        <dbReference type="EMBL" id="BAS72299.1"/>
    </source>
</evidence>
<gene>
    <name evidence="3" type="ordered locus">Os01g0444100</name>
    <name evidence="3" type="ORF">OSNPB_010444100</name>
</gene>
<keyword evidence="2" id="KW-0812">Transmembrane</keyword>
<evidence type="ECO:0000256" key="1">
    <source>
        <dbReference type="SAM" id="MobiDB-lite"/>
    </source>
</evidence>
<dbReference type="PaxDb" id="39947-A0A0P0V376"/>
<organism evidence="3 4">
    <name type="scientific">Oryza sativa subsp. japonica</name>
    <name type="common">Rice</name>
    <dbReference type="NCBI Taxonomy" id="39947"/>
    <lineage>
        <taxon>Eukaryota</taxon>
        <taxon>Viridiplantae</taxon>
        <taxon>Streptophyta</taxon>
        <taxon>Embryophyta</taxon>
        <taxon>Tracheophyta</taxon>
        <taxon>Spermatophyta</taxon>
        <taxon>Magnoliopsida</taxon>
        <taxon>Liliopsida</taxon>
        <taxon>Poales</taxon>
        <taxon>Poaceae</taxon>
        <taxon>BOP clade</taxon>
        <taxon>Oryzoideae</taxon>
        <taxon>Oryzeae</taxon>
        <taxon>Oryzinae</taxon>
        <taxon>Oryza</taxon>
        <taxon>Oryza sativa</taxon>
    </lineage>
</organism>
<name>A0A0P0V376_ORYSJ</name>
<sequence>MAMTAHGSFGKARYKSGKRGKIKKEASPMSGKVDGVLLWQKKGQRRWIWPVTLAAVWSGLRAGMSLSARCFQRKKKKGKKEGRKASR</sequence>
<evidence type="ECO:0000313" key="4">
    <source>
        <dbReference type="Proteomes" id="UP000059680"/>
    </source>
</evidence>
<reference evidence="4" key="1">
    <citation type="journal article" date="2005" name="Nature">
        <title>The map-based sequence of the rice genome.</title>
        <authorList>
            <consortium name="International rice genome sequencing project (IRGSP)"/>
            <person name="Matsumoto T."/>
            <person name="Wu J."/>
            <person name="Kanamori H."/>
            <person name="Katayose Y."/>
            <person name="Fujisawa M."/>
            <person name="Namiki N."/>
            <person name="Mizuno H."/>
            <person name="Yamamoto K."/>
            <person name="Antonio B.A."/>
            <person name="Baba T."/>
            <person name="Sakata K."/>
            <person name="Nagamura Y."/>
            <person name="Aoki H."/>
            <person name="Arikawa K."/>
            <person name="Arita K."/>
            <person name="Bito T."/>
            <person name="Chiden Y."/>
            <person name="Fujitsuka N."/>
            <person name="Fukunaka R."/>
            <person name="Hamada M."/>
            <person name="Harada C."/>
            <person name="Hayashi A."/>
            <person name="Hijishita S."/>
            <person name="Honda M."/>
            <person name="Hosokawa S."/>
            <person name="Ichikawa Y."/>
            <person name="Idonuma A."/>
            <person name="Iijima M."/>
            <person name="Ikeda M."/>
            <person name="Ikeno M."/>
            <person name="Ito K."/>
            <person name="Ito S."/>
            <person name="Ito T."/>
            <person name="Ito Y."/>
            <person name="Ito Y."/>
            <person name="Iwabuchi A."/>
            <person name="Kamiya K."/>
            <person name="Karasawa W."/>
            <person name="Kurita K."/>
            <person name="Katagiri S."/>
            <person name="Kikuta A."/>
            <person name="Kobayashi H."/>
            <person name="Kobayashi N."/>
            <person name="Machita K."/>
            <person name="Maehara T."/>
            <person name="Masukawa M."/>
            <person name="Mizubayashi T."/>
            <person name="Mukai Y."/>
            <person name="Nagasaki H."/>
            <person name="Nagata Y."/>
            <person name="Naito S."/>
            <person name="Nakashima M."/>
            <person name="Nakama Y."/>
            <person name="Nakamichi Y."/>
            <person name="Nakamura M."/>
            <person name="Meguro A."/>
            <person name="Negishi M."/>
            <person name="Ohta I."/>
            <person name="Ohta T."/>
            <person name="Okamoto M."/>
            <person name="Ono N."/>
            <person name="Saji S."/>
            <person name="Sakaguchi M."/>
            <person name="Sakai K."/>
            <person name="Shibata M."/>
            <person name="Shimokawa T."/>
            <person name="Song J."/>
            <person name="Takazaki Y."/>
            <person name="Terasawa K."/>
            <person name="Tsugane M."/>
            <person name="Tsuji K."/>
            <person name="Ueda S."/>
            <person name="Waki K."/>
            <person name="Yamagata H."/>
            <person name="Yamamoto M."/>
            <person name="Yamamoto S."/>
            <person name="Yamane H."/>
            <person name="Yoshiki S."/>
            <person name="Yoshihara R."/>
            <person name="Yukawa K."/>
            <person name="Zhong H."/>
            <person name="Yano M."/>
            <person name="Yuan Q."/>
            <person name="Ouyang S."/>
            <person name="Liu J."/>
            <person name="Jones K.M."/>
            <person name="Gansberger K."/>
            <person name="Moffat K."/>
            <person name="Hill J."/>
            <person name="Bera J."/>
            <person name="Fadrosh D."/>
            <person name="Jin S."/>
            <person name="Johri S."/>
            <person name="Kim M."/>
            <person name="Overton L."/>
            <person name="Reardon M."/>
            <person name="Tsitrin T."/>
            <person name="Vuong H."/>
            <person name="Weaver B."/>
            <person name="Ciecko A."/>
            <person name="Tallon L."/>
            <person name="Jackson J."/>
            <person name="Pai G."/>
            <person name="Aken S.V."/>
            <person name="Utterback T."/>
            <person name="Reidmuller S."/>
            <person name="Feldblyum T."/>
            <person name="Hsiao J."/>
            <person name="Zismann V."/>
            <person name="Iobst S."/>
            <person name="de Vazeille A.R."/>
            <person name="Buell C.R."/>
            <person name="Ying K."/>
            <person name="Li Y."/>
            <person name="Lu T."/>
            <person name="Huang Y."/>
            <person name="Zhao Q."/>
            <person name="Feng Q."/>
            <person name="Zhang L."/>
            <person name="Zhu J."/>
            <person name="Weng Q."/>
            <person name="Mu J."/>
            <person name="Lu Y."/>
            <person name="Fan D."/>
            <person name="Liu Y."/>
            <person name="Guan J."/>
            <person name="Zhang Y."/>
            <person name="Yu S."/>
            <person name="Liu X."/>
            <person name="Zhang Y."/>
            <person name="Hong G."/>
            <person name="Han B."/>
            <person name="Choisne N."/>
            <person name="Demange N."/>
            <person name="Orjeda G."/>
            <person name="Samain S."/>
            <person name="Cattolico L."/>
            <person name="Pelletier E."/>
            <person name="Couloux A."/>
            <person name="Segurens B."/>
            <person name="Wincker P."/>
            <person name="D'Hont A."/>
            <person name="Scarpelli C."/>
            <person name="Weissenbach J."/>
            <person name="Salanoubat M."/>
            <person name="Quetier F."/>
            <person name="Yu Y."/>
            <person name="Kim H.R."/>
            <person name="Rambo T."/>
            <person name="Currie J."/>
            <person name="Collura K."/>
            <person name="Luo M."/>
            <person name="Yang T."/>
            <person name="Ammiraju J.S.S."/>
            <person name="Engler F."/>
            <person name="Soderlund C."/>
            <person name="Wing R.A."/>
            <person name="Palmer L.E."/>
            <person name="de la Bastide M."/>
            <person name="Spiegel L."/>
            <person name="Nascimento L."/>
            <person name="Zutavern T."/>
            <person name="O'Shaughnessy A."/>
            <person name="Dike S."/>
            <person name="Dedhia N."/>
            <person name="Preston R."/>
            <person name="Balija V."/>
            <person name="McCombie W.R."/>
            <person name="Chow T."/>
            <person name="Chen H."/>
            <person name="Chung M."/>
            <person name="Chen C."/>
            <person name="Shaw J."/>
            <person name="Wu H."/>
            <person name="Hsiao K."/>
            <person name="Chao Y."/>
            <person name="Chu M."/>
            <person name="Cheng C."/>
            <person name="Hour A."/>
            <person name="Lee P."/>
            <person name="Lin S."/>
            <person name="Lin Y."/>
            <person name="Liou J."/>
            <person name="Liu S."/>
            <person name="Hsing Y."/>
            <person name="Raghuvanshi S."/>
            <person name="Mohanty A."/>
            <person name="Bharti A.K."/>
            <person name="Gaur A."/>
            <person name="Gupta V."/>
            <person name="Kumar D."/>
            <person name="Ravi V."/>
            <person name="Vij S."/>
            <person name="Kapur A."/>
            <person name="Khurana P."/>
            <person name="Khurana P."/>
            <person name="Khurana J.P."/>
            <person name="Tyagi A.K."/>
            <person name="Gaikwad K."/>
            <person name="Singh A."/>
            <person name="Dalal V."/>
            <person name="Srivastava S."/>
            <person name="Dixit A."/>
            <person name="Pal A.K."/>
            <person name="Ghazi I.A."/>
            <person name="Yadav M."/>
            <person name="Pandit A."/>
            <person name="Bhargava A."/>
            <person name="Sureshbabu K."/>
            <person name="Batra K."/>
            <person name="Sharma T.R."/>
            <person name="Mohapatra T."/>
            <person name="Singh N.K."/>
            <person name="Messing J."/>
            <person name="Nelson A.B."/>
            <person name="Fuks G."/>
            <person name="Kavchok S."/>
            <person name="Keizer G."/>
            <person name="Linton E."/>
            <person name="Llaca V."/>
            <person name="Song R."/>
            <person name="Tanyolac B."/>
            <person name="Young S."/>
            <person name="Ho-Il K."/>
            <person name="Hahn J.H."/>
            <person name="Sangsakoo G."/>
            <person name="Vanavichit A."/>
            <person name="de Mattos Luiz.A.T."/>
            <person name="Zimmer P.D."/>
            <person name="Malone G."/>
            <person name="Dellagostin O."/>
            <person name="de Oliveira A.C."/>
            <person name="Bevan M."/>
            <person name="Bancroft I."/>
            <person name="Minx P."/>
            <person name="Cordum H."/>
            <person name="Wilson R."/>
            <person name="Cheng Z."/>
            <person name="Jin W."/>
            <person name="Jiang J."/>
            <person name="Leong S.A."/>
            <person name="Iwama H."/>
            <person name="Gojobori T."/>
            <person name="Itoh T."/>
            <person name="Niimura Y."/>
            <person name="Fujii Y."/>
            <person name="Habara T."/>
            <person name="Sakai H."/>
            <person name="Sato Y."/>
            <person name="Wilson G."/>
            <person name="Kumar K."/>
            <person name="McCouch S."/>
            <person name="Juretic N."/>
            <person name="Hoen D."/>
            <person name="Wright S."/>
            <person name="Bruskiewich R."/>
            <person name="Bureau T."/>
            <person name="Miyao A."/>
            <person name="Hirochika H."/>
            <person name="Nishikawa T."/>
            <person name="Kadowaki K."/>
            <person name="Sugiura M."/>
            <person name="Burr B."/>
            <person name="Sasaki T."/>
        </authorList>
    </citation>
    <scope>NUCLEOTIDE SEQUENCE [LARGE SCALE GENOMIC DNA]</scope>
    <source>
        <strain evidence="4">cv. Nipponbare</strain>
    </source>
</reference>
<keyword evidence="4" id="KW-1185">Reference proteome</keyword>
<feature type="region of interest" description="Disordered" evidence="1">
    <location>
        <begin position="1"/>
        <end position="29"/>
    </location>
</feature>
<dbReference type="Proteomes" id="UP000059680">
    <property type="component" value="Chromosome 1"/>
</dbReference>
<feature type="transmembrane region" description="Helical" evidence="2">
    <location>
        <begin position="47"/>
        <end position="71"/>
    </location>
</feature>
<protein>
    <submittedName>
        <fullName evidence="3">Os01g0444100 protein</fullName>
    </submittedName>
</protein>
<proteinExistence type="predicted"/>
<reference evidence="3 4" key="2">
    <citation type="journal article" date="2013" name="Plant Cell Physiol.">
        <title>Rice Annotation Project Database (RAP-DB): an integrative and interactive database for rice genomics.</title>
        <authorList>
            <person name="Sakai H."/>
            <person name="Lee S.S."/>
            <person name="Tanaka T."/>
            <person name="Numa H."/>
            <person name="Kim J."/>
            <person name="Kawahara Y."/>
            <person name="Wakimoto H."/>
            <person name="Yang C.C."/>
            <person name="Iwamoto M."/>
            <person name="Abe T."/>
            <person name="Yamada Y."/>
            <person name="Muto A."/>
            <person name="Inokuchi H."/>
            <person name="Ikemura T."/>
            <person name="Matsumoto T."/>
            <person name="Sasaki T."/>
            <person name="Itoh T."/>
        </authorList>
    </citation>
    <scope>NUCLEOTIDE SEQUENCE [LARGE SCALE GENOMIC DNA]</scope>
    <source>
        <strain evidence="4">cv. Nipponbare</strain>
    </source>
</reference>